<evidence type="ECO:0000313" key="9">
    <source>
        <dbReference type="Proteomes" id="UP001596022"/>
    </source>
</evidence>
<organism evidence="8 9">
    <name type="scientific">Camelliibacillus cellulosilyticus</name>
    <dbReference type="NCBI Taxonomy" id="2174486"/>
    <lineage>
        <taxon>Bacteria</taxon>
        <taxon>Bacillati</taxon>
        <taxon>Bacillota</taxon>
        <taxon>Bacilli</taxon>
        <taxon>Bacillales</taxon>
        <taxon>Sporolactobacillaceae</taxon>
        <taxon>Camelliibacillus</taxon>
    </lineage>
</organism>
<evidence type="ECO:0000259" key="7">
    <source>
        <dbReference type="PROSITE" id="PS50110"/>
    </source>
</evidence>
<dbReference type="InterPro" id="IPR000792">
    <property type="entry name" value="Tscrpt_reg_LuxR_C"/>
</dbReference>
<dbReference type="InterPro" id="IPR039420">
    <property type="entry name" value="WalR-like"/>
</dbReference>
<reference evidence="9" key="1">
    <citation type="journal article" date="2019" name="Int. J. Syst. Evol. Microbiol.">
        <title>The Global Catalogue of Microorganisms (GCM) 10K type strain sequencing project: providing services to taxonomists for standard genome sequencing and annotation.</title>
        <authorList>
            <consortium name="The Broad Institute Genomics Platform"/>
            <consortium name="The Broad Institute Genome Sequencing Center for Infectious Disease"/>
            <person name="Wu L."/>
            <person name="Ma J."/>
        </authorList>
    </citation>
    <scope>NUCLEOTIDE SEQUENCE [LARGE SCALE GENOMIC DNA]</scope>
    <source>
        <strain evidence="9">CGMCC 1.16306</strain>
    </source>
</reference>
<evidence type="ECO:0000256" key="1">
    <source>
        <dbReference type="ARBA" id="ARBA00022553"/>
    </source>
</evidence>
<keyword evidence="2" id="KW-0805">Transcription regulation</keyword>
<evidence type="ECO:0000256" key="3">
    <source>
        <dbReference type="ARBA" id="ARBA00023125"/>
    </source>
</evidence>
<dbReference type="InterPro" id="IPR016032">
    <property type="entry name" value="Sig_transdc_resp-reg_C-effctor"/>
</dbReference>
<proteinExistence type="predicted"/>
<dbReference type="InterPro" id="IPR011006">
    <property type="entry name" value="CheY-like_superfamily"/>
</dbReference>
<dbReference type="CDD" id="cd17535">
    <property type="entry name" value="REC_NarL-like"/>
    <property type="match status" value="1"/>
</dbReference>
<dbReference type="PROSITE" id="PS50043">
    <property type="entry name" value="HTH_LUXR_2"/>
    <property type="match status" value="1"/>
</dbReference>
<dbReference type="CDD" id="cd06170">
    <property type="entry name" value="LuxR_C_like"/>
    <property type="match status" value="1"/>
</dbReference>
<evidence type="ECO:0000256" key="4">
    <source>
        <dbReference type="ARBA" id="ARBA00023163"/>
    </source>
</evidence>
<feature type="domain" description="HTH luxR-type" evidence="6">
    <location>
        <begin position="144"/>
        <end position="209"/>
    </location>
</feature>
<dbReference type="SUPFAM" id="SSF46894">
    <property type="entry name" value="C-terminal effector domain of the bipartite response regulators"/>
    <property type="match status" value="1"/>
</dbReference>
<dbReference type="Pfam" id="PF00072">
    <property type="entry name" value="Response_reg"/>
    <property type="match status" value="1"/>
</dbReference>
<keyword evidence="3" id="KW-0238">DNA-binding</keyword>
<evidence type="ECO:0000259" key="6">
    <source>
        <dbReference type="PROSITE" id="PS50043"/>
    </source>
</evidence>
<dbReference type="Gene3D" id="3.40.50.2300">
    <property type="match status" value="1"/>
</dbReference>
<dbReference type="PANTHER" id="PTHR43214">
    <property type="entry name" value="TWO-COMPONENT RESPONSE REGULATOR"/>
    <property type="match status" value="1"/>
</dbReference>
<dbReference type="InterPro" id="IPR058245">
    <property type="entry name" value="NreC/VraR/RcsB-like_REC"/>
</dbReference>
<name>A0ABV9GRQ2_9BACL</name>
<accession>A0ABV9GRQ2</accession>
<feature type="modified residue" description="4-aspartylphosphate" evidence="5">
    <location>
        <position position="54"/>
    </location>
</feature>
<dbReference type="SMART" id="SM00421">
    <property type="entry name" value="HTH_LUXR"/>
    <property type="match status" value="1"/>
</dbReference>
<keyword evidence="4" id="KW-0804">Transcription</keyword>
<dbReference type="PROSITE" id="PS00622">
    <property type="entry name" value="HTH_LUXR_1"/>
    <property type="match status" value="1"/>
</dbReference>
<evidence type="ECO:0000313" key="8">
    <source>
        <dbReference type="EMBL" id="MFC4619606.1"/>
    </source>
</evidence>
<feature type="domain" description="Response regulatory" evidence="7">
    <location>
        <begin position="3"/>
        <end position="119"/>
    </location>
</feature>
<protein>
    <submittedName>
        <fullName evidence="8">Response regulator</fullName>
    </submittedName>
</protein>
<dbReference type="SMART" id="SM00448">
    <property type="entry name" value="REC"/>
    <property type="match status" value="1"/>
</dbReference>
<evidence type="ECO:0000256" key="5">
    <source>
        <dbReference type="PROSITE-ProRule" id="PRU00169"/>
    </source>
</evidence>
<dbReference type="EMBL" id="JBHSFW010000010">
    <property type="protein sequence ID" value="MFC4619606.1"/>
    <property type="molecule type" value="Genomic_DNA"/>
</dbReference>
<keyword evidence="9" id="KW-1185">Reference proteome</keyword>
<dbReference type="RefSeq" id="WP_376846700.1">
    <property type="nucleotide sequence ID" value="NZ_JBHSFW010000010.1"/>
</dbReference>
<comment type="caution">
    <text evidence="8">The sequence shown here is derived from an EMBL/GenBank/DDBJ whole genome shotgun (WGS) entry which is preliminary data.</text>
</comment>
<dbReference type="Pfam" id="PF00196">
    <property type="entry name" value="GerE"/>
    <property type="match status" value="1"/>
</dbReference>
<keyword evidence="1 5" id="KW-0597">Phosphoprotein</keyword>
<dbReference type="PRINTS" id="PR00038">
    <property type="entry name" value="HTHLUXR"/>
</dbReference>
<dbReference type="PROSITE" id="PS50110">
    <property type="entry name" value="RESPONSE_REGULATORY"/>
    <property type="match status" value="1"/>
</dbReference>
<gene>
    <name evidence="8" type="ORF">ACFO4N_12865</name>
</gene>
<dbReference type="PANTHER" id="PTHR43214:SF43">
    <property type="entry name" value="TWO-COMPONENT RESPONSE REGULATOR"/>
    <property type="match status" value="1"/>
</dbReference>
<dbReference type="Proteomes" id="UP001596022">
    <property type="component" value="Unassembled WGS sequence"/>
</dbReference>
<dbReference type="InterPro" id="IPR001789">
    <property type="entry name" value="Sig_transdc_resp-reg_receiver"/>
</dbReference>
<dbReference type="SUPFAM" id="SSF52172">
    <property type="entry name" value="CheY-like"/>
    <property type="match status" value="1"/>
</dbReference>
<sequence>MIKVLLTDDHPMVIKGLRFFLSTQSDMEIVGEAQTGIEAVELAQTLKPDVILMDVKMPGMDGVEATKAIKATSPETKIIVLTSFSDQETVLPVLKAGANGYQLKDIEPDALVETIRAVFHGEKRLHPQATNQLLTHLTTPVTPEIDGFDALTPREKDVLREITDGKGNKEIADALSITEKTVKTHVSNLLSKLGLHDRTQAAILATKNHWFDQ</sequence>
<evidence type="ECO:0000256" key="2">
    <source>
        <dbReference type="ARBA" id="ARBA00023015"/>
    </source>
</evidence>